<evidence type="ECO:0000313" key="4">
    <source>
        <dbReference type="Proteomes" id="UP001519363"/>
    </source>
</evidence>
<feature type="region of interest" description="Disordered" evidence="1">
    <location>
        <begin position="220"/>
        <end position="251"/>
    </location>
</feature>
<dbReference type="InterPro" id="IPR002035">
    <property type="entry name" value="VWF_A"/>
</dbReference>
<evidence type="ECO:0000313" key="3">
    <source>
        <dbReference type="EMBL" id="MBP2477576.1"/>
    </source>
</evidence>
<proteinExistence type="predicted"/>
<organism evidence="3 4">
    <name type="scientific">Crossiella equi</name>
    <dbReference type="NCBI Taxonomy" id="130796"/>
    <lineage>
        <taxon>Bacteria</taxon>
        <taxon>Bacillati</taxon>
        <taxon>Actinomycetota</taxon>
        <taxon>Actinomycetes</taxon>
        <taxon>Pseudonocardiales</taxon>
        <taxon>Pseudonocardiaceae</taxon>
        <taxon>Crossiella</taxon>
    </lineage>
</organism>
<dbReference type="SMART" id="SM00327">
    <property type="entry name" value="VWA"/>
    <property type="match status" value="1"/>
</dbReference>
<dbReference type="Pfam" id="PF00092">
    <property type="entry name" value="VWA"/>
    <property type="match status" value="1"/>
</dbReference>
<gene>
    <name evidence="3" type="ORF">JOF53_006448</name>
</gene>
<sequence length="585" mass="64192">MIDYTPVVRRIFAAVAPGHGLLITPHPQPSTGYDGHSLHVRFPVTDGLAARFAPGVWARLPVQLRYQMISYFAGHEAMHAHEIVRGYPLREQGTPHALVANVLADIRVDFSSIIQQLAYWSLNRDIAYRILFQPLAPPADLEPEGQPQQDAERLLCWGLALLRSGSLHDSDSNTVDQPTHPSYQRIWPELVSVLTRARGGHWAEEENLATEVLDLLWRSTSTEPEEETGNGETDANGKESEDTSDLQDGQDGQRTAFEQQLLDALHEHPMLAPCAQHVASPLPEHIEAIPAIVADIAHSDMGAEVRQAWEEEKPHHDPLAVALVGATLDTICAYAHQAPALGTQLATVLTPLLHGLAESRRPQPHGPVLDLDHQSARIYLHAHHPSEANPRLWLNPRHRQHRANHLSLAVLVDASGSMTMATNTTAATAHLAASALLYAVHDLNDHANIAMACFDHRLHVVRTMQEPLDPITSQRKLALAQTAGMYTELAPGVAWALDELEHTEGASDHRRLLIILTDDSLEPQDRTAVARHLATAPGDIITIGVGIGVPDPSGLQQLSTTPLILEASSVQEMPQRLNQLIEQHL</sequence>
<feature type="domain" description="VWFA" evidence="2">
    <location>
        <begin position="407"/>
        <end position="585"/>
    </location>
</feature>
<comment type="caution">
    <text evidence="3">The sequence shown here is derived from an EMBL/GenBank/DDBJ whole genome shotgun (WGS) entry which is preliminary data.</text>
</comment>
<evidence type="ECO:0000259" key="2">
    <source>
        <dbReference type="PROSITE" id="PS50234"/>
    </source>
</evidence>
<dbReference type="Proteomes" id="UP001519363">
    <property type="component" value="Unassembled WGS sequence"/>
</dbReference>
<name>A0ABS5AME2_9PSEU</name>
<dbReference type="RefSeq" id="WP_086787968.1">
    <property type="nucleotide sequence ID" value="NZ_JAGIOO010000001.1"/>
</dbReference>
<dbReference type="Gene3D" id="3.40.50.410">
    <property type="entry name" value="von Willebrand factor, type A domain"/>
    <property type="match status" value="1"/>
</dbReference>
<dbReference type="PROSITE" id="PS50234">
    <property type="entry name" value="VWFA"/>
    <property type="match status" value="1"/>
</dbReference>
<dbReference type="SUPFAM" id="SSF53300">
    <property type="entry name" value="vWA-like"/>
    <property type="match status" value="1"/>
</dbReference>
<protein>
    <recommendedName>
        <fullName evidence="2">VWFA domain-containing protein</fullName>
    </recommendedName>
</protein>
<evidence type="ECO:0000256" key="1">
    <source>
        <dbReference type="SAM" id="MobiDB-lite"/>
    </source>
</evidence>
<dbReference type="InterPro" id="IPR036465">
    <property type="entry name" value="vWFA_dom_sf"/>
</dbReference>
<dbReference type="CDD" id="cd00198">
    <property type="entry name" value="vWFA"/>
    <property type="match status" value="1"/>
</dbReference>
<dbReference type="EMBL" id="JAGIOO010000001">
    <property type="protein sequence ID" value="MBP2477576.1"/>
    <property type="molecule type" value="Genomic_DNA"/>
</dbReference>
<keyword evidence="4" id="KW-1185">Reference proteome</keyword>
<accession>A0ABS5AME2</accession>
<reference evidence="3 4" key="1">
    <citation type="submission" date="2021-03" db="EMBL/GenBank/DDBJ databases">
        <title>Sequencing the genomes of 1000 actinobacteria strains.</title>
        <authorList>
            <person name="Klenk H.-P."/>
        </authorList>
    </citation>
    <scope>NUCLEOTIDE SEQUENCE [LARGE SCALE GENOMIC DNA]</scope>
    <source>
        <strain evidence="3 4">DSM 44580</strain>
    </source>
</reference>